<proteinExistence type="predicted"/>
<gene>
    <name evidence="1" type="ORF">A3D09_02310</name>
</gene>
<organism evidence="1 2">
    <name type="scientific">Candidatus Collierbacteria bacterium RIFCSPHIGHO2_02_FULL_49_10</name>
    <dbReference type="NCBI Taxonomy" id="1817723"/>
    <lineage>
        <taxon>Bacteria</taxon>
        <taxon>Candidatus Collieribacteriota</taxon>
    </lineage>
</organism>
<evidence type="ECO:0000313" key="2">
    <source>
        <dbReference type="Proteomes" id="UP000177390"/>
    </source>
</evidence>
<accession>A0A1F5ER42</accession>
<sequence length="86" mass="10335">MIIRSTSNFEKKVRKLKTKDESLKKRIDSKLKVLLQNPKHPSLRIHKLVSIRHEAWSISVNMQLRILFVNSQRRMLWILKQDLKFA</sequence>
<evidence type="ECO:0000313" key="1">
    <source>
        <dbReference type="EMBL" id="OGD69859.1"/>
    </source>
</evidence>
<evidence type="ECO:0008006" key="3">
    <source>
        <dbReference type="Google" id="ProtNLM"/>
    </source>
</evidence>
<reference evidence="1 2" key="1">
    <citation type="journal article" date="2016" name="Nat. Commun.">
        <title>Thousands of microbial genomes shed light on interconnected biogeochemical processes in an aquifer system.</title>
        <authorList>
            <person name="Anantharaman K."/>
            <person name="Brown C.T."/>
            <person name="Hug L.A."/>
            <person name="Sharon I."/>
            <person name="Castelle C.J."/>
            <person name="Probst A.J."/>
            <person name="Thomas B.C."/>
            <person name="Singh A."/>
            <person name="Wilkins M.J."/>
            <person name="Karaoz U."/>
            <person name="Brodie E.L."/>
            <person name="Williams K.H."/>
            <person name="Hubbard S.S."/>
            <person name="Banfield J.F."/>
        </authorList>
    </citation>
    <scope>NUCLEOTIDE SEQUENCE [LARGE SCALE GENOMIC DNA]</scope>
</reference>
<dbReference type="Gene3D" id="3.30.2310.20">
    <property type="entry name" value="RelE-like"/>
    <property type="match status" value="1"/>
</dbReference>
<protein>
    <recommendedName>
        <fullName evidence="3">Type II toxin-antitoxin system mRNA interferase toxin, RelE/StbE family</fullName>
    </recommendedName>
</protein>
<dbReference type="Proteomes" id="UP000177390">
    <property type="component" value="Unassembled WGS sequence"/>
</dbReference>
<name>A0A1F5ER42_9BACT</name>
<feature type="non-terminal residue" evidence="1">
    <location>
        <position position="86"/>
    </location>
</feature>
<dbReference type="EMBL" id="MFAH01000070">
    <property type="protein sequence ID" value="OGD69859.1"/>
    <property type="molecule type" value="Genomic_DNA"/>
</dbReference>
<comment type="caution">
    <text evidence="1">The sequence shown here is derived from an EMBL/GenBank/DDBJ whole genome shotgun (WGS) entry which is preliminary data.</text>
</comment>
<dbReference type="AlphaFoldDB" id="A0A1F5ER42"/>
<dbReference type="SUPFAM" id="SSF143011">
    <property type="entry name" value="RelE-like"/>
    <property type="match status" value="1"/>
</dbReference>
<dbReference type="InterPro" id="IPR035093">
    <property type="entry name" value="RelE/ParE_toxin_dom_sf"/>
</dbReference>